<dbReference type="EMBL" id="PQFF01000316">
    <property type="protein sequence ID" value="RHZ61666.1"/>
    <property type="molecule type" value="Genomic_DNA"/>
</dbReference>
<evidence type="ECO:0000313" key="3">
    <source>
        <dbReference type="Proteomes" id="UP000266861"/>
    </source>
</evidence>
<protein>
    <submittedName>
        <fullName evidence="2">Uncharacterized protein</fullName>
    </submittedName>
</protein>
<dbReference type="Proteomes" id="UP000266861">
    <property type="component" value="Unassembled WGS sequence"/>
</dbReference>
<name>A0A397HJC1_9GLOM</name>
<sequence>MSSSTPITISSSPSPSPSSLDYPNSLSTTLAILSVIYTCKRLFGNSDPNDQRKEFL</sequence>
<proteinExistence type="predicted"/>
<feature type="region of interest" description="Disordered" evidence="1">
    <location>
        <begin position="1"/>
        <end position="21"/>
    </location>
</feature>
<feature type="compositionally biased region" description="Low complexity" evidence="1">
    <location>
        <begin position="1"/>
        <end position="19"/>
    </location>
</feature>
<keyword evidence="3" id="KW-1185">Reference proteome</keyword>
<reference evidence="2 3" key="1">
    <citation type="submission" date="2018-08" db="EMBL/GenBank/DDBJ databases">
        <title>Genome and evolution of the arbuscular mycorrhizal fungus Diversispora epigaea (formerly Glomus versiforme) and its bacterial endosymbionts.</title>
        <authorList>
            <person name="Sun X."/>
            <person name="Fei Z."/>
            <person name="Harrison M."/>
        </authorList>
    </citation>
    <scope>NUCLEOTIDE SEQUENCE [LARGE SCALE GENOMIC DNA]</scope>
    <source>
        <strain evidence="2 3">IT104</strain>
    </source>
</reference>
<dbReference type="AlphaFoldDB" id="A0A397HJC1"/>
<comment type="caution">
    <text evidence="2">The sequence shown here is derived from an EMBL/GenBank/DDBJ whole genome shotgun (WGS) entry which is preliminary data.</text>
</comment>
<accession>A0A397HJC1</accession>
<gene>
    <name evidence="2" type="ORF">Glove_346g164</name>
</gene>
<evidence type="ECO:0000313" key="2">
    <source>
        <dbReference type="EMBL" id="RHZ61666.1"/>
    </source>
</evidence>
<organism evidence="2 3">
    <name type="scientific">Diversispora epigaea</name>
    <dbReference type="NCBI Taxonomy" id="1348612"/>
    <lineage>
        <taxon>Eukaryota</taxon>
        <taxon>Fungi</taxon>
        <taxon>Fungi incertae sedis</taxon>
        <taxon>Mucoromycota</taxon>
        <taxon>Glomeromycotina</taxon>
        <taxon>Glomeromycetes</taxon>
        <taxon>Diversisporales</taxon>
        <taxon>Diversisporaceae</taxon>
        <taxon>Diversispora</taxon>
    </lineage>
</organism>
<evidence type="ECO:0000256" key="1">
    <source>
        <dbReference type="SAM" id="MobiDB-lite"/>
    </source>
</evidence>